<evidence type="ECO:0000313" key="5">
    <source>
        <dbReference type="EMBL" id="ELY54541.1"/>
    </source>
</evidence>
<comment type="caution">
    <text evidence="5">The sequence shown here is derived from an EMBL/GenBank/DDBJ whole genome shotgun (WGS) entry which is preliminary data.</text>
</comment>
<dbReference type="eggNOG" id="arCOG06198">
    <property type="taxonomic scope" value="Archaea"/>
</dbReference>
<dbReference type="RefSeq" id="WP_005558782.1">
    <property type="nucleotide sequence ID" value="NZ_AOIB01000036.1"/>
</dbReference>
<dbReference type="InterPro" id="IPR058811">
    <property type="entry name" value="DUF8073_N"/>
</dbReference>
<feature type="compositionally biased region" description="Basic and acidic residues" evidence="1">
    <location>
        <begin position="364"/>
        <end position="397"/>
    </location>
</feature>
<dbReference type="STRING" id="1227497.C491_18104"/>
<dbReference type="InterPro" id="IPR058809">
    <property type="entry name" value="DUF8073_M"/>
</dbReference>
<proteinExistence type="predicted"/>
<protein>
    <submittedName>
        <fullName evidence="5">Uncharacterized protein</fullName>
    </submittedName>
</protein>
<feature type="region of interest" description="Disordered" evidence="1">
    <location>
        <begin position="122"/>
        <end position="182"/>
    </location>
</feature>
<reference evidence="5 6" key="1">
    <citation type="journal article" date="2014" name="PLoS Genet.">
        <title>Phylogenetically driven sequencing of extremely halophilic archaea reveals strategies for static and dynamic osmo-response.</title>
        <authorList>
            <person name="Becker E.A."/>
            <person name="Seitzer P.M."/>
            <person name="Tritt A."/>
            <person name="Larsen D."/>
            <person name="Krusor M."/>
            <person name="Yao A.I."/>
            <person name="Wu D."/>
            <person name="Madern D."/>
            <person name="Eisen J.A."/>
            <person name="Darling A.E."/>
            <person name="Facciotti M.T."/>
        </authorList>
    </citation>
    <scope>NUCLEOTIDE SEQUENCE [LARGE SCALE GENOMIC DNA]</scope>
    <source>
        <strain evidence="5 6">DSM 10524</strain>
    </source>
</reference>
<evidence type="ECO:0000259" key="2">
    <source>
        <dbReference type="Pfam" id="PF26270"/>
    </source>
</evidence>
<feature type="compositionally biased region" description="Acidic residues" evidence="1">
    <location>
        <begin position="249"/>
        <end position="268"/>
    </location>
</feature>
<feature type="domain" description="DUF8073" evidence="4">
    <location>
        <begin position="4"/>
        <end position="116"/>
    </location>
</feature>
<feature type="domain" description="DUF8073" evidence="2">
    <location>
        <begin position="317"/>
        <end position="381"/>
    </location>
</feature>
<accession>L9WZG1</accession>
<keyword evidence="6" id="KW-1185">Reference proteome</keyword>
<feature type="region of interest" description="Disordered" evidence="1">
    <location>
        <begin position="362"/>
        <end position="403"/>
    </location>
</feature>
<sequence>MRIGDSVDTLSQIVDRYEADGGVIRQVDATISGRADATAPSVSVDVVAPLCNGTAAESDTSTTPETARLDDDGGLSLEFSRSALPAIAEYAPDGVVVTRDDARVTADGDVVVTFAIGFEEEATSARAEPPAGSAAESDAGTEPTETDGSLETGDPLDEEGVGPVSTGARLGSEAEAESAIDSELSRALEDARNEELPPYDDAEYLQCLYESFETFAAMADVLEMDVAAETVRRYMIDAGVHDPVSYDVADAEETEERTEPVDEPDDQSAAEGSDATASDAEPAPARPDGTADPVEDIPERPLVADGIGLPDDVEVEGLIDAVESAMTLYDVSRALDLERDRTRELLEELDLIDLVVRRVYASRTPEEGPSREEIAERIRGSDQHRSERRAGDAHSGDRQSAVP</sequence>
<evidence type="ECO:0000256" key="1">
    <source>
        <dbReference type="SAM" id="MobiDB-lite"/>
    </source>
</evidence>
<dbReference type="Pfam" id="PF26271">
    <property type="entry name" value="DUF8073_M"/>
    <property type="match status" value="1"/>
</dbReference>
<dbReference type="InterPro" id="IPR058810">
    <property type="entry name" value="DUF8073_C"/>
</dbReference>
<name>L9WZG1_9EURY</name>
<dbReference type="Pfam" id="PF26272">
    <property type="entry name" value="DUF8073_N"/>
    <property type="match status" value="1"/>
</dbReference>
<evidence type="ECO:0000259" key="4">
    <source>
        <dbReference type="Pfam" id="PF26272"/>
    </source>
</evidence>
<gene>
    <name evidence="5" type="ORF">C491_18104</name>
</gene>
<dbReference type="OrthoDB" id="238089at2157"/>
<feature type="region of interest" description="Disordered" evidence="1">
    <location>
        <begin position="249"/>
        <end position="308"/>
    </location>
</feature>
<dbReference type="AlphaFoldDB" id="L9WZG1"/>
<evidence type="ECO:0000313" key="6">
    <source>
        <dbReference type="Proteomes" id="UP000011688"/>
    </source>
</evidence>
<dbReference type="Proteomes" id="UP000011688">
    <property type="component" value="Unassembled WGS sequence"/>
</dbReference>
<dbReference type="EMBL" id="AOIB01000036">
    <property type="protein sequence ID" value="ELY54541.1"/>
    <property type="molecule type" value="Genomic_DNA"/>
</dbReference>
<evidence type="ECO:0000259" key="3">
    <source>
        <dbReference type="Pfam" id="PF26271"/>
    </source>
</evidence>
<organism evidence="5 6">
    <name type="scientific">Natronococcus amylolyticus DSM 10524</name>
    <dbReference type="NCBI Taxonomy" id="1227497"/>
    <lineage>
        <taxon>Archaea</taxon>
        <taxon>Methanobacteriati</taxon>
        <taxon>Methanobacteriota</taxon>
        <taxon>Stenosarchaea group</taxon>
        <taxon>Halobacteria</taxon>
        <taxon>Halobacteriales</taxon>
        <taxon>Natrialbaceae</taxon>
        <taxon>Natronococcus</taxon>
    </lineage>
</organism>
<dbReference type="Pfam" id="PF26270">
    <property type="entry name" value="DUF8073_C"/>
    <property type="match status" value="1"/>
</dbReference>
<feature type="domain" description="DUF8073" evidence="3">
    <location>
        <begin position="199"/>
        <end position="239"/>
    </location>
</feature>